<gene>
    <name evidence="1" type="ORF">CRYO30217_02774</name>
</gene>
<evidence type="ECO:0000313" key="1">
    <source>
        <dbReference type="EMBL" id="CAG5085495.1"/>
    </source>
</evidence>
<protein>
    <submittedName>
        <fullName evidence="1">Uncharacterized protein</fullName>
    </submittedName>
</protein>
<dbReference type="KEGG" id="ptan:CRYO30217_02774"/>
<dbReference type="Proteomes" id="UP000683507">
    <property type="component" value="Chromosome"/>
</dbReference>
<dbReference type="PROSITE" id="PS51257">
    <property type="entry name" value="PROKAR_LIPOPROTEIN"/>
    <property type="match status" value="1"/>
</dbReference>
<reference evidence="1" key="1">
    <citation type="submission" date="2021-04" db="EMBL/GenBank/DDBJ databases">
        <authorList>
            <person name="Rodrigo-Torres L."/>
            <person name="Arahal R. D."/>
            <person name="Lucena T."/>
        </authorList>
    </citation>
    <scope>NUCLEOTIDE SEQUENCE</scope>
    <source>
        <strain evidence="1">AS29M-1</strain>
    </source>
</reference>
<sequence length="537" mass="57729">MNKNYLRLSLVLVVAISMIVSCKKYDPDKIASTAWNPNLAVPLAHGHFTVYDILAKTDSNDVVIIDPATGAIALVYRGEIVSFEAADLVDMIDYSTTVSLGDGDYGIGVSAAYSGTANGNQSNVVNPSLNSGVELYTSQFKSGNLSIGLSTDLQHDVDVTISIPDLLEGGVTPFSRTITMTYSGSVPQTGSELVDLSGAIMDFTNGGGSFNEFDIQTDVTISGTGQPVTGTESVDVQFDFTALEFEKCTGYFGQQSIAVDNDSILLKIFDNDPDGYFELVDPRVRFTVTNEMGFPAEISLSNLETIDASTGTAFVLGGYPSTLDVAAPTAMGDYTTTVLQLDQTNTTNITTVITPTPKWFYFEGSGTSNPNGNVGTNFLIDTSVLRIDAEVEMPMEGFAYGFTVSDTIEFSFSEEVEYIESLMFRINVDNGFPVELLGQAAVLDSNKNVLFTLWDAPENIIASAPVDGNGRVTESFQKITDIYLDQDQINQIGNAAYLVIGGDAQSLSGPSGEIVKLFEDYVIDLRVGMQVQGKFNL</sequence>
<evidence type="ECO:0000313" key="2">
    <source>
        <dbReference type="Proteomes" id="UP000683507"/>
    </source>
</evidence>
<dbReference type="RefSeq" id="WP_258542978.1">
    <property type="nucleotide sequence ID" value="NZ_OU015584.1"/>
</dbReference>
<keyword evidence="2" id="KW-1185">Reference proteome</keyword>
<accession>A0A916JQ08</accession>
<dbReference type="EMBL" id="OU015584">
    <property type="protein sequence ID" value="CAG5085495.1"/>
    <property type="molecule type" value="Genomic_DNA"/>
</dbReference>
<dbReference type="AlphaFoldDB" id="A0A916JQ08"/>
<name>A0A916JQ08_9FLAO</name>
<proteinExistence type="predicted"/>
<organism evidence="1 2">
    <name type="scientific">Parvicella tangerina</name>
    <dbReference type="NCBI Taxonomy" id="2829795"/>
    <lineage>
        <taxon>Bacteria</taxon>
        <taxon>Pseudomonadati</taxon>
        <taxon>Bacteroidota</taxon>
        <taxon>Flavobacteriia</taxon>
        <taxon>Flavobacteriales</taxon>
        <taxon>Parvicellaceae</taxon>
        <taxon>Parvicella</taxon>
    </lineage>
</organism>